<dbReference type="Proteomes" id="UP000829196">
    <property type="component" value="Unassembled WGS sequence"/>
</dbReference>
<comment type="caution">
    <text evidence="1">The sequence shown here is derived from an EMBL/GenBank/DDBJ whole genome shotgun (WGS) entry which is preliminary data.</text>
</comment>
<dbReference type="AlphaFoldDB" id="A0A8T3AWH1"/>
<gene>
    <name evidence="1" type="ORF">KFK09_018693</name>
</gene>
<reference evidence="1" key="1">
    <citation type="journal article" date="2022" name="Front. Genet.">
        <title>Chromosome-Scale Assembly of the Dendrobium nobile Genome Provides Insights Into the Molecular Mechanism of the Biosynthesis of the Medicinal Active Ingredient of Dendrobium.</title>
        <authorList>
            <person name="Xu Q."/>
            <person name="Niu S.-C."/>
            <person name="Li K.-L."/>
            <person name="Zheng P.-J."/>
            <person name="Zhang X.-J."/>
            <person name="Jia Y."/>
            <person name="Liu Y."/>
            <person name="Niu Y.-X."/>
            <person name="Yu L.-H."/>
            <person name="Chen D.-F."/>
            <person name="Zhang G.-Q."/>
        </authorList>
    </citation>
    <scope>NUCLEOTIDE SEQUENCE</scope>
    <source>
        <tissue evidence="1">Leaf</tissue>
    </source>
</reference>
<protein>
    <submittedName>
        <fullName evidence="1">Uncharacterized protein</fullName>
    </submittedName>
</protein>
<keyword evidence="2" id="KW-1185">Reference proteome</keyword>
<proteinExistence type="predicted"/>
<organism evidence="1 2">
    <name type="scientific">Dendrobium nobile</name>
    <name type="common">Orchid</name>
    <dbReference type="NCBI Taxonomy" id="94219"/>
    <lineage>
        <taxon>Eukaryota</taxon>
        <taxon>Viridiplantae</taxon>
        <taxon>Streptophyta</taxon>
        <taxon>Embryophyta</taxon>
        <taxon>Tracheophyta</taxon>
        <taxon>Spermatophyta</taxon>
        <taxon>Magnoliopsida</taxon>
        <taxon>Liliopsida</taxon>
        <taxon>Asparagales</taxon>
        <taxon>Orchidaceae</taxon>
        <taxon>Epidendroideae</taxon>
        <taxon>Malaxideae</taxon>
        <taxon>Dendrobiinae</taxon>
        <taxon>Dendrobium</taxon>
    </lineage>
</organism>
<sequence length="118" mass="13013">MVRGVAGVQKSKVELSTRRGGIDEAWKRLSRVTGVEKSTTIGTIPAQMTSSGRQSQRVNAHKLRRLVRDRILICRSFALILDDDIEFRNPASLRIFLFLSLPSLFALDFSGAAAAPEA</sequence>
<evidence type="ECO:0000313" key="2">
    <source>
        <dbReference type="Proteomes" id="UP000829196"/>
    </source>
</evidence>
<dbReference type="EMBL" id="JAGYWB010000013">
    <property type="protein sequence ID" value="KAI0500480.1"/>
    <property type="molecule type" value="Genomic_DNA"/>
</dbReference>
<accession>A0A8T3AWH1</accession>
<name>A0A8T3AWH1_DENNO</name>
<evidence type="ECO:0000313" key="1">
    <source>
        <dbReference type="EMBL" id="KAI0500480.1"/>
    </source>
</evidence>